<evidence type="ECO:0000256" key="1">
    <source>
        <dbReference type="SAM" id="Phobius"/>
    </source>
</evidence>
<dbReference type="Proteomes" id="UP000233781">
    <property type="component" value="Unassembled WGS sequence"/>
</dbReference>
<proteinExistence type="predicted"/>
<organism evidence="2 3">
    <name type="scientific">Phycicoccus duodecadis</name>
    <dbReference type="NCBI Taxonomy" id="173053"/>
    <lineage>
        <taxon>Bacteria</taxon>
        <taxon>Bacillati</taxon>
        <taxon>Actinomycetota</taxon>
        <taxon>Actinomycetes</taxon>
        <taxon>Micrococcales</taxon>
        <taxon>Intrasporangiaceae</taxon>
        <taxon>Phycicoccus</taxon>
    </lineage>
</organism>
<name>A0A2N3YLK2_9MICO</name>
<keyword evidence="1" id="KW-0472">Membrane</keyword>
<dbReference type="InterPro" id="IPR025329">
    <property type="entry name" value="DUF4235"/>
</dbReference>
<keyword evidence="1" id="KW-0812">Transmembrane</keyword>
<evidence type="ECO:0000313" key="2">
    <source>
        <dbReference type="EMBL" id="PKW27712.1"/>
    </source>
</evidence>
<keyword evidence="3" id="KW-1185">Reference proteome</keyword>
<protein>
    <submittedName>
        <fullName evidence="2">Uncharacterized protein DUF4235</fullName>
    </submittedName>
</protein>
<gene>
    <name evidence="2" type="ORF">ATL31_2563</name>
</gene>
<dbReference type="EMBL" id="PJNE01000001">
    <property type="protein sequence ID" value="PKW27712.1"/>
    <property type="molecule type" value="Genomic_DNA"/>
</dbReference>
<dbReference type="Pfam" id="PF14019">
    <property type="entry name" value="DUF4235"/>
    <property type="match status" value="1"/>
</dbReference>
<keyword evidence="1" id="KW-1133">Transmembrane helix</keyword>
<sequence length="92" mass="9557">MGTAAWKLLGTGGAILAGVLATKVVNLVWAKTGHDEINPKNPDAPLAKALAYAAVTGLAVGAARTFTERKAAQYYRSSAGHLPKEIKDQPVS</sequence>
<reference evidence="2 3" key="1">
    <citation type="submission" date="2017-12" db="EMBL/GenBank/DDBJ databases">
        <title>Sequencing the genomes of 1000 Actinobacteria strains.</title>
        <authorList>
            <person name="Klenk H.-P."/>
        </authorList>
    </citation>
    <scope>NUCLEOTIDE SEQUENCE [LARGE SCALE GENOMIC DNA]</scope>
    <source>
        <strain evidence="2 3">DSM 12806</strain>
    </source>
</reference>
<evidence type="ECO:0000313" key="3">
    <source>
        <dbReference type="Proteomes" id="UP000233781"/>
    </source>
</evidence>
<comment type="caution">
    <text evidence="2">The sequence shown here is derived from an EMBL/GenBank/DDBJ whole genome shotgun (WGS) entry which is preliminary data.</text>
</comment>
<dbReference type="RefSeq" id="WP_101396095.1">
    <property type="nucleotide sequence ID" value="NZ_PJNE01000001.1"/>
</dbReference>
<dbReference type="OrthoDB" id="6293727at2"/>
<dbReference type="AlphaFoldDB" id="A0A2N3YLK2"/>
<accession>A0A2N3YLK2</accession>
<feature type="transmembrane region" description="Helical" evidence="1">
    <location>
        <begin position="45"/>
        <end position="66"/>
    </location>
</feature>